<dbReference type="AlphaFoldDB" id="A0A142JHV0"/>
<dbReference type="EMBL" id="CP014844">
    <property type="protein sequence ID" value="AMR77662.1"/>
    <property type="molecule type" value="Genomic_DNA"/>
</dbReference>
<accession>A0A142JHV0</accession>
<reference evidence="1 2" key="1">
    <citation type="submission" date="2016-03" db="EMBL/GenBank/DDBJ databases">
        <title>Complete genome sequence of a novel chlorpyrifos degrading bacterium, Cupriavidus nantongensis sp. X1.</title>
        <authorList>
            <person name="Fang L."/>
        </authorList>
    </citation>
    <scope>NUCLEOTIDE SEQUENCE [LARGE SCALE GENOMIC DNA]</scope>
    <source>
        <strain evidence="1 2">X1</strain>
    </source>
</reference>
<gene>
    <name evidence="1" type="ORF">A2G96_07900</name>
</gene>
<organism evidence="1 2">
    <name type="scientific">Cupriavidus nantongensis</name>
    <dbReference type="NCBI Taxonomy" id="1796606"/>
    <lineage>
        <taxon>Bacteria</taxon>
        <taxon>Pseudomonadati</taxon>
        <taxon>Pseudomonadota</taxon>
        <taxon>Betaproteobacteria</taxon>
        <taxon>Burkholderiales</taxon>
        <taxon>Burkholderiaceae</taxon>
        <taxon>Cupriavidus</taxon>
    </lineage>
</organism>
<dbReference type="RefSeq" id="WP_062798328.1">
    <property type="nucleotide sequence ID" value="NZ_CP014844.1"/>
</dbReference>
<protein>
    <recommendedName>
        <fullName evidence="3">DUF2591 domain-containing protein</fullName>
    </recommendedName>
</protein>
<dbReference type="Proteomes" id="UP000075238">
    <property type="component" value="Chromosome 1"/>
</dbReference>
<dbReference type="Pfam" id="PF10765">
    <property type="entry name" value="Phage_P22_NinX"/>
    <property type="match status" value="1"/>
</dbReference>
<evidence type="ECO:0008006" key="3">
    <source>
        <dbReference type="Google" id="ProtNLM"/>
    </source>
</evidence>
<evidence type="ECO:0000313" key="2">
    <source>
        <dbReference type="Proteomes" id="UP000075238"/>
    </source>
</evidence>
<sequence>MKVSELQEGLLDYWVAKALGDREISMRDGKCESRFHPDFDFHLFSPTVAWHEAGPIIQANNIQIGPPTGAVHRYGGPNAGWGPSGFWSACTWHAGVDGKRAFGHDKDSPLVAAMRCYVMLKFGREVPEVTQ</sequence>
<dbReference type="KEGG" id="cnan:A2G96_07900"/>
<dbReference type="InterPro" id="IPR019701">
    <property type="entry name" value="Phage_P22_NinX"/>
</dbReference>
<keyword evidence="2" id="KW-1185">Reference proteome</keyword>
<evidence type="ECO:0000313" key="1">
    <source>
        <dbReference type="EMBL" id="AMR77662.1"/>
    </source>
</evidence>
<name>A0A142JHV0_9BURK</name>
<proteinExistence type="predicted"/>